<gene>
    <name evidence="3" type="ORF">SAMN05216361_2895</name>
</gene>
<evidence type="ECO:0000313" key="4">
    <source>
        <dbReference type="Proteomes" id="UP000184520"/>
    </source>
</evidence>
<protein>
    <submittedName>
        <fullName evidence="3">Uncharacterized protein</fullName>
    </submittedName>
</protein>
<evidence type="ECO:0000256" key="1">
    <source>
        <dbReference type="SAM" id="Phobius"/>
    </source>
</evidence>
<keyword evidence="4" id="KW-1185">Reference proteome</keyword>
<sequence>MQLKRIFASLLMTICALVSPLTLAHEGHDHSHWTSPILHALFLLSLAAVGLACIFALYKAISRSSSRES</sequence>
<organism evidence="3 4">
    <name type="scientific">Marisediminitalea aggregata</name>
    <dbReference type="NCBI Taxonomy" id="634436"/>
    <lineage>
        <taxon>Bacteria</taxon>
        <taxon>Pseudomonadati</taxon>
        <taxon>Pseudomonadota</taxon>
        <taxon>Gammaproteobacteria</taxon>
        <taxon>Alteromonadales</taxon>
        <taxon>Alteromonadaceae</taxon>
        <taxon>Marisediminitalea</taxon>
    </lineage>
</organism>
<feature type="signal peptide" evidence="2">
    <location>
        <begin position="1"/>
        <end position="24"/>
    </location>
</feature>
<keyword evidence="1" id="KW-0472">Membrane</keyword>
<keyword evidence="1" id="KW-1133">Transmembrane helix</keyword>
<feature type="chain" id="PRO_5013200473" evidence="2">
    <location>
        <begin position="25"/>
        <end position="69"/>
    </location>
</feature>
<feature type="transmembrane region" description="Helical" evidence="1">
    <location>
        <begin position="40"/>
        <end position="61"/>
    </location>
</feature>
<dbReference type="Proteomes" id="UP000184520">
    <property type="component" value="Unassembled WGS sequence"/>
</dbReference>
<evidence type="ECO:0000313" key="3">
    <source>
        <dbReference type="EMBL" id="SHG72069.1"/>
    </source>
</evidence>
<dbReference type="OrthoDB" id="5918117at2"/>
<evidence type="ECO:0000256" key="2">
    <source>
        <dbReference type="SAM" id="SignalP"/>
    </source>
</evidence>
<dbReference type="EMBL" id="FQWD01000004">
    <property type="protein sequence ID" value="SHG72069.1"/>
    <property type="molecule type" value="Genomic_DNA"/>
</dbReference>
<name>A0A1M5M572_9ALTE</name>
<dbReference type="AlphaFoldDB" id="A0A1M5M572"/>
<accession>A0A1M5M572</accession>
<keyword evidence="2" id="KW-0732">Signal</keyword>
<dbReference type="STRING" id="634436.SAMN05216361_2895"/>
<proteinExistence type="predicted"/>
<keyword evidence="1" id="KW-0812">Transmembrane</keyword>
<reference evidence="4" key="1">
    <citation type="submission" date="2016-11" db="EMBL/GenBank/DDBJ databases">
        <authorList>
            <person name="Varghese N."/>
            <person name="Submissions S."/>
        </authorList>
    </citation>
    <scope>NUCLEOTIDE SEQUENCE [LARGE SCALE GENOMIC DNA]</scope>
    <source>
        <strain evidence="4">CGMCC 1.8995</strain>
    </source>
</reference>
<dbReference type="RefSeq" id="WP_139241583.1">
    <property type="nucleotide sequence ID" value="NZ_FQWD01000004.1"/>
</dbReference>